<dbReference type="HAMAP" id="MF_00490">
    <property type="entry name" value="ComB"/>
    <property type="match status" value="1"/>
</dbReference>
<evidence type="ECO:0000256" key="7">
    <source>
        <dbReference type="ARBA" id="ARBA00033711"/>
    </source>
</evidence>
<keyword evidence="6 8" id="KW-0460">Magnesium</keyword>
<reference evidence="9 10" key="1">
    <citation type="submission" date="2017-04" db="EMBL/GenBank/DDBJ databases">
        <authorList>
            <person name="Afonso C.L."/>
            <person name="Miller P.J."/>
            <person name="Scott M.A."/>
            <person name="Spackman E."/>
            <person name="Goraichik I."/>
            <person name="Dimitrov K.M."/>
            <person name="Suarez D.L."/>
            <person name="Swayne D.E."/>
        </authorList>
    </citation>
    <scope>NUCLEOTIDE SEQUENCE [LARGE SCALE GENOMIC DNA]</scope>
    <source>
        <strain evidence="9 10">11</strain>
    </source>
</reference>
<dbReference type="STRING" id="1852522.SAMN06295960_1663"/>
<dbReference type="PANTHER" id="PTHR37311">
    <property type="entry name" value="2-PHOSPHOSULFOLACTATE PHOSPHATASE-RELATED"/>
    <property type="match status" value="1"/>
</dbReference>
<dbReference type="FunFam" id="3.90.1560.10:FF:000001">
    <property type="entry name" value="Probable 2-phosphosulfolactate phosphatase"/>
    <property type="match status" value="1"/>
</dbReference>
<evidence type="ECO:0000256" key="6">
    <source>
        <dbReference type="ARBA" id="ARBA00022842"/>
    </source>
</evidence>
<dbReference type="RefSeq" id="WP_085493778.1">
    <property type="nucleotide sequence ID" value="NZ_FXAZ01000001.1"/>
</dbReference>
<comment type="cofactor">
    <cofactor evidence="1 8">
        <name>Mg(2+)</name>
        <dbReference type="ChEBI" id="CHEBI:18420"/>
    </cofactor>
</comment>
<proteinExistence type="inferred from homology"/>
<comment type="catalytic activity">
    <reaction evidence="7 8">
        <text>(2R)-O-phospho-3-sulfolactate + H2O = (2R)-3-sulfolactate + phosphate</text>
        <dbReference type="Rhea" id="RHEA:23416"/>
        <dbReference type="ChEBI" id="CHEBI:15377"/>
        <dbReference type="ChEBI" id="CHEBI:15597"/>
        <dbReference type="ChEBI" id="CHEBI:43474"/>
        <dbReference type="ChEBI" id="CHEBI:58738"/>
        <dbReference type="EC" id="3.1.3.71"/>
    </reaction>
</comment>
<dbReference type="GO" id="GO:0000287">
    <property type="term" value="F:magnesium ion binding"/>
    <property type="evidence" value="ECO:0007669"/>
    <property type="project" value="UniProtKB-UniRule"/>
</dbReference>
<dbReference type="EC" id="3.1.3.71" evidence="3 8"/>
<evidence type="ECO:0000256" key="8">
    <source>
        <dbReference type="HAMAP-Rule" id="MF_00490"/>
    </source>
</evidence>
<dbReference type="Gene3D" id="3.90.1560.10">
    <property type="entry name" value="ComB-like"/>
    <property type="match status" value="1"/>
</dbReference>
<accession>A0A1X7JJN7</accession>
<dbReference type="EMBL" id="FXAZ01000001">
    <property type="protein sequence ID" value="SMG27963.1"/>
    <property type="molecule type" value="Genomic_DNA"/>
</dbReference>
<gene>
    <name evidence="8" type="primary">comB</name>
    <name evidence="9" type="ORF">SAMN06295960_1663</name>
</gene>
<evidence type="ECO:0000256" key="5">
    <source>
        <dbReference type="ARBA" id="ARBA00022801"/>
    </source>
</evidence>
<keyword evidence="5 8" id="KW-0378">Hydrolase</keyword>
<evidence type="ECO:0000256" key="3">
    <source>
        <dbReference type="ARBA" id="ARBA00012953"/>
    </source>
</evidence>
<dbReference type="SUPFAM" id="SSF142823">
    <property type="entry name" value="ComB-like"/>
    <property type="match status" value="1"/>
</dbReference>
<comment type="similarity">
    <text evidence="2 8">Belongs to the ComB family.</text>
</comment>
<evidence type="ECO:0000313" key="10">
    <source>
        <dbReference type="Proteomes" id="UP000193834"/>
    </source>
</evidence>
<dbReference type="AlphaFoldDB" id="A0A1X7JJN7"/>
<evidence type="ECO:0000256" key="4">
    <source>
        <dbReference type="ARBA" id="ARBA00021948"/>
    </source>
</evidence>
<evidence type="ECO:0000313" key="9">
    <source>
        <dbReference type="EMBL" id="SMG27963.1"/>
    </source>
</evidence>
<dbReference type="PANTHER" id="PTHR37311:SF1">
    <property type="entry name" value="2-PHOSPHOSULFOLACTATE PHOSPHATASE-RELATED"/>
    <property type="match status" value="1"/>
</dbReference>
<dbReference type="InterPro" id="IPR036702">
    <property type="entry name" value="ComB-like_sf"/>
</dbReference>
<keyword evidence="10" id="KW-1185">Reference proteome</keyword>
<dbReference type="Pfam" id="PF04029">
    <property type="entry name" value="2-ph_phosp"/>
    <property type="match status" value="1"/>
</dbReference>
<dbReference type="GO" id="GO:0050532">
    <property type="term" value="F:2-phosphosulfolactate phosphatase activity"/>
    <property type="evidence" value="ECO:0007669"/>
    <property type="project" value="UniProtKB-UniRule"/>
</dbReference>
<dbReference type="Proteomes" id="UP000193834">
    <property type="component" value="Unassembled WGS sequence"/>
</dbReference>
<organism evidence="9 10">
    <name type="scientific">Paenibacillus aquistagni</name>
    <dbReference type="NCBI Taxonomy" id="1852522"/>
    <lineage>
        <taxon>Bacteria</taxon>
        <taxon>Bacillati</taxon>
        <taxon>Bacillota</taxon>
        <taxon>Bacilli</taxon>
        <taxon>Bacillales</taxon>
        <taxon>Paenibacillaceae</taxon>
        <taxon>Paenibacillus</taxon>
    </lineage>
</organism>
<dbReference type="InterPro" id="IPR005238">
    <property type="entry name" value="ComB-like"/>
</dbReference>
<evidence type="ECO:0000256" key="1">
    <source>
        <dbReference type="ARBA" id="ARBA00001946"/>
    </source>
</evidence>
<evidence type="ECO:0000256" key="2">
    <source>
        <dbReference type="ARBA" id="ARBA00009997"/>
    </source>
</evidence>
<dbReference type="OrthoDB" id="4913at2"/>
<protein>
    <recommendedName>
        <fullName evidence="4 8">Probable 2-phosphosulfolactate phosphatase</fullName>
        <ecNumber evidence="3 8">3.1.3.71</ecNumber>
    </recommendedName>
</protein>
<sequence length="243" mass="26449">MHIDVIASINEARAIDLSQRTVIVIDVLRATSTIVTALAHGASGVIPVETIGQAKQCAGTHDLLGGERYCKKIPGFDLGNSPLEYTGASMKGKRIILTTTNGTRAIQKSLKAEYIFAGSLLNAKACAMTALKLRNDIALLCAGTQDNFAFEDGICAGMILHEMLHLPLPSELNLVYNDLGKMVLSAYRHHQDNMHMALMDCASGRRLMKIGYAQDIEHCAQLNAISLVPRFDRHMMIPFSLAI</sequence>
<name>A0A1X7JJN7_9BACL</name>
<dbReference type="GO" id="GO:0050545">
    <property type="term" value="F:sulfopyruvate decarboxylase activity"/>
    <property type="evidence" value="ECO:0007669"/>
    <property type="project" value="TreeGrafter"/>
</dbReference>